<gene>
    <name evidence="3" type="primary">purE</name>
    <name evidence="7" type="ordered locus">Tcur_4118</name>
</gene>
<evidence type="ECO:0000256" key="5">
    <source>
        <dbReference type="PIRSR" id="PIRSR001338-1"/>
    </source>
</evidence>
<comment type="function">
    <text evidence="3 4">Catalyzes the conversion of N5-carboxyaminoimidazole ribonucleotide (N5-CAIR) to 4-carboxy-5-aminoimidazole ribonucleotide (CAIR).</text>
</comment>
<dbReference type="Proteomes" id="UP000001918">
    <property type="component" value="Chromosome"/>
</dbReference>
<feature type="domain" description="PurE" evidence="6">
    <location>
        <begin position="4"/>
        <end position="153"/>
    </location>
</feature>
<dbReference type="Gene3D" id="3.40.50.1970">
    <property type="match status" value="1"/>
</dbReference>
<dbReference type="EC" id="5.4.99.18" evidence="3 4"/>
<keyword evidence="8" id="KW-1185">Reference proteome</keyword>
<dbReference type="RefSeq" id="WP_012854429.1">
    <property type="nucleotide sequence ID" value="NC_013510.1"/>
</dbReference>
<dbReference type="GO" id="GO:0006189">
    <property type="term" value="P:'de novo' IMP biosynthetic process"/>
    <property type="evidence" value="ECO:0007669"/>
    <property type="project" value="UniProtKB-UniRule"/>
</dbReference>
<dbReference type="HAMAP" id="MF_01929">
    <property type="entry name" value="PurE_classI"/>
    <property type="match status" value="1"/>
</dbReference>
<dbReference type="GO" id="GO:0016829">
    <property type="term" value="F:lyase activity"/>
    <property type="evidence" value="ECO:0007669"/>
    <property type="project" value="UniProtKB-KW"/>
</dbReference>
<keyword evidence="7" id="KW-0456">Lyase</keyword>
<reference evidence="7 8" key="1">
    <citation type="journal article" date="2011" name="Stand. Genomic Sci.">
        <title>Complete genome sequence of Thermomonospora curvata type strain (B9).</title>
        <authorList>
            <person name="Chertkov O."/>
            <person name="Sikorski J."/>
            <person name="Nolan M."/>
            <person name="Lapidus A."/>
            <person name="Lucas S."/>
            <person name="Del Rio T.G."/>
            <person name="Tice H."/>
            <person name="Cheng J.F."/>
            <person name="Goodwin L."/>
            <person name="Pitluck S."/>
            <person name="Liolios K."/>
            <person name="Ivanova N."/>
            <person name="Mavromatis K."/>
            <person name="Mikhailova N."/>
            <person name="Ovchinnikova G."/>
            <person name="Pati A."/>
            <person name="Chen A."/>
            <person name="Palaniappan K."/>
            <person name="Djao O.D."/>
            <person name="Land M."/>
            <person name="Hauser L."/>
            <person name="Chang Y.J."/>
            <person name="Jeffries C.D."/>
            <person name="Brettin T."/>
            <person name="Han C."/>
            <person name="Detter J.C."/>
            <person name="Rohde M."/>
            <person name="Goker M."/>
            <person name="Woyke T."/>
            <person name="Bristow J."/>
            <person name="Eisen J.A."/>
            <person name="Markowitz V."/>
            <person name="Hugenholtz P."/>
            <person name="Klenk H.P."/>
            <person name="Kyrpides N.C."/>
        </authorList>
    </citation>
    <scope>NUCLEOTIDE SEQUENCE [LARGE SCALE GENOMIC DNA]</scope>
    <source>
        <strain evidence="8">ATCC 19995 / DSM 43183 / JCM 3096 / KCTC 9072 / NBRC 15933 / NCIMB 10081 / Henssen B9</strain>
    </source>
</reference>
<evidence type="ECO:0000256" key="1">
    <source>
        <dbReference type="ARBA" id="ARBA00022755"/>
    </source>
</evidence>
<dbReference type="PIRSF" id="PIRSF001338">
    <property type="entry name" value="AIR_carboxylase"/>
    <property type="match status" value="1"/>
</dbReference>
<protein>
    <recommendedName>
        <fullName evidence="3 4">N5-carboxyaminoimidazole ribonucleotide mutase</fullName>
        <shortName evidence="3 4">N5-CAIR mutase</shortName>
        <ecNumber evidence="3 4">5.4.99.18</ecNumber>
    </recommendedName>
    <alternativeName>
        <fullName evidence="3">5-(carboxyamino)imidazole ribonucleotide mutase</fullName>
    </alternativeName>
</protein>
<feature type="binding site" evidence="3 5">
    <location>
        <position position="42"/>
    </location>
    <ligand>
        <name>substrate</name>
    </ligand>
</feature>
<evidence type="ECO:0000259" key="6">
    <source>
        <dbReference type="SMART" id="SM01001"/>
    </source>
</evidence>
<sequence>MTAPLVGVVMGSDSDWPVMKQAAEALEEFGVPYEADVVSAHRMPHDMIAYGAQAAERGLRVIIAGAGGAAHLPGMLASVTPLPVIGVPVPLKHLDGLDSLLSIVQMPAGVPVATVAVGAARNAGLLAVRILAASDPELQAKMRDFQQDLYRQAKAKGARLRESLGAEGA</sequence>
<dbReference type="InterPro" id="IPR033747">
    <property type="entry name" value="PurE_ClassI"/>
</dbReference>
<evidence type="ECO:0000313" key="8">
    <source>
        <dbReference type="Proteomes" id="UP000001918"/>
    </source>
</evidence>
<dbReference type="UniPathway" id="UPA00074">
    <property type="reaction ID" value="UER00943"/>
</dbReference>
<dbReference type="Pfam" id="PF00731">
    <property type="entry name" value="AIRC"/>
    <property type="match status" value="1"/>
</dbReference>
<dbReference type="KEGG" id="tcu:Tcur_4118"/>
<proteinExistence type="inferred from homology"/>
<dbReference type="STRING" id="471852.Tcur_4118"/>
<organism evidence="7 8">
    <name type="scientific">Thermomonospora curvata (strain ATCC 19995 / DSM 43183 / JCM 3096 / KCTC 9072 / NBRC 15933 / NCIMB 10081 / Henssen B9)</name>
    <dbReference type="NCBI Taxonomy" id="471852"/>
    <lineage>
        <taxon>Bacteria</taxon>
        <taxon>Bacillati</taxon>
        <taxon>Actinomycetota</taxon>
        <taxon>Actinomycetes</taxon>
        <taxon>Streptosporangiales</taxon>
        <taxon>Thermomonosporaceae</taxon>
        <taxon>Thermomonospora</taxon>
    </lineage>
</organism>
<evidence type="ECO:0000313" key="7">
    <source>
        <dbReference type="EMBL" id="ACY99646.1"/>
    </source>
</evidence>
<evidence type="ECO:0000256" key="2">
    <source>
        <dbReference type="ARBA" id="ARBA00023235"/>
    </source>
</evidence>
<name>D1A1Z3_THECD</name>
<comment type="pathway">
    <text evidence="3 4">Purine metabolism; IMP biosynthesis via de novo pathway; 5-amino-1-(5-phospho-D-ribosyl)imidazole-4-carboxylate from 5-amino-1-(5-phospho-D-ribosyl)imidazole (N5-CAIR route): step 2/2.</text>
</comment>
<dbReference type="GO" id="GO:0034023">
    <property type="term" value="F:5-(carboxyamino)imidazole ribonucleotide mutase activity"/>
    <property type="evidence" value="ECO:0007669"/>
    <property type="project" value="UniProtKB-UniRule"/>
</dbReference>
<comment type="similarity">
    <text evidence="3">Belongs to the AIR carboxylase family. Class I subfamily.</text>
</comment>
<dbReference type="InterPro" id="IPR000031">
    <property type="entry name" value="PurE_dom"/>
</dbReference>
<accession>D1A1Z3</accession>
<evidence type="ECO:0000256" key="3">
    <source>
        <dbReference type="HAMAP-Rule" id="MF_01929"/>
    </source>
</evidence>
<dbReference type="SMART" id="SM01001">
    <property type="entry name" value="AIRC"/>
    <property type="match status" value="1"/>
</dbReference>
<dbReference type="NCBIfam" id="TIGR01162">
    <property type="entry name" value="purE"/>
    <property type="match status" value="1"/>
</dbReference>
<dbReference type="EMBL" id="CP001738">
    <property type="protein sequence ID" value="ACY99646.1"/>
    <property type="molecule type" value="Genomic_DNA"/>
</dbReference>
<dbReference type="PANTHER" id="PTHR23046:SF2">
    <property type="entry name" value="PHOSPHORIBOSYLAMINOIMIDAZOLE CARBOXYLASE"/>
    <property type="match status" value="1"/>
</dbReference>
<comment type="catalytic activity">
    <reaction evidence="3 4">
        <text>5-carboxyamino-1-(5-phospho-D-ribosyl)imidazole + H(+) = 5-amino-1-(5-phospho-D-ribosyl)imidazole-4-carboxylate</text>
        <dbReference type="Rhea" id="RHEA:13193"/>
        <dbReference type="ChEBI" id="CHEBI:15378"/>
        <dbReference type="ChEBI" id="CHEBI:58730"/>
        <dbReference type="ChEBI" id="CHEBI:77657"/>
        <dbReference type="EC" id="5.4.99.18"/>
    </reaction>
</comment>
<feature type="binding site" evidence="3 5">
    <location>
        <position position="15"/>
    </location>
    <ligand>
        <name>substrate</name>
    </ligand>
</feature>
<feature type="binding site" evidence="3 5">
    <location>
        <position position="12"/>
    </location>
    <ligand>
        <name>substrate</name>
    </ligand>
</feature>
<dbReference type="HOGENOM" id="CLU_094982_2_2_11"/>
<keyword evidence="1 3" id="KW-0658">Purine biosynthesis</keyword>
<dbReference type="PANTHER" id="PTHR23046">
    <property type="entry name" value="PHOSPHORIBOSYLAMINOIMIDAZOLE CARBOXYLASE CATALYTIC SUBUNIT"/>
    <property type="match status" value="1"/>
</dbReference>
<dbReference type="eggNOG" id="COG0041">
    <property type="taxonomic scope" value="Bacteria"/>
</dbReference>
<dbReference type="SUPFAM" id="SSF52255">
    <property type="entry name" value="N5-CAIR mutase (phosphoribosylaminoimidazole carboxylase, PurE)"/>
    <property type="match status" value="1"/>
</dbReference>
<dbReference type="InterPro" id="IPR024694">
    <property type="entry name" value="PurE_prokaryotes"/>
</dbReference>
<dbReference type="OrthoDB" id="9791908at2"/>
<keyword evidence="2 3" id="KW-0413">Isomerase</keyword>
<evidence type="ECO:0000256" key="4">
    <source>
        <dbReference type="PIRNR" id="PIRNR001338"/>
    </source>
</evidence>
<dbReference type="AlphaFoldDB" id="D1A1Z3"/>